<comment type="caution">
    <text evidence="1">The sequence shown here is derived from an EMBL/GenBank/DDBJ whole genome shotgun (WGS) entry which is preliminary data.</text>
</comment>
<keyword evidence="2" id="KW-1185">Reference proteome</keyword>
<name>A0ACC5RUC9_ENTAG</name>
<dbReference type="EMBL" id="JAEOXF010000025">
    <property type="protein sequence ID" value="MBK4728102.1"/>
    <property type="molecule type" value="Genomic_DNA"/>
</dbReference>
<gene>
    <name evidence="1" type="ORF">JJL49_23040</name>
</gene>
<protein>
    <submittedName>
        <fullName evidence="1">Uncharacterized protein</fullName>
    </submittedName>
</protein>
<evidence type="ECO:0000313" key="2">
    <source>
        <dbReference type="Proteomes" id="UP000633731"/>
    </source>
</evidence>
<dbReference type="Proteomes" id="UP000633731">
    <property type="component" value="Unassembled WGS sequence"/>
</dbReference>
<accession>A0ACC5RUC9</accession>
<reference evidence="1" key="1">
    <citation type="submission" date="2021-01" db="EMBL/GenBank/DDBJ databases">
        <title>Draft genome of Pantoea agglomerans Eh 335.</title>
        <authorList>
            <person name="Emsley S.A."/>
            <person name="Oline D.K."/>
            <person name="Saw J.H."/>
            <person name="Ushijima B."/>
            <person name="Videau P."/>
            <person name="Koyack M.J."/>
        </authorList>
    </citation>
    <scope>NUCLEOTIDE SEQUENCE</scope>
    <source>
        <strain evidence="1">Eh 335</strain>
    </source>
</reference>
<proteinExistence type="predicted"/>
<evidence type="ECO:0000313" key="1">
    <source>
        <dbReference type="EMBL" id="MBK4728102.1"/>
    </source>
</evidence>
<organism evidence="1 2">
    <name type="scientific">Enterobacter agglomerans</name>
    <name type="common">Erwinia herbicola</name>
    <name type="synonym">Pantoea agglomerans</name>
    <dbReference type="NCBI Taxonomy" id="549"/>
    <lineage>
        <taxon>Bacteria</taxon>
        <taxon>Pseudomonadati</taxon>
        <taxon>Pseudomonadota</taxon>
        <taxon>Gammaproteobacteria</taxon>
        <taxon>Enterobacterales</taxon>
        <taxon>Erwiniaceae</taxon>
        <taxon>Pantoea</taxon>
        <taxon>Pantoea agglomerans group</taxon>
    </lineage>
</organism>
<sequence>MTWNTERAIQHLRIRANSASQNRCAEFTREAIEAGGIILARTRNAKDYGTSLSDAGFRELPPGSRVNAGDIVIIQSYRGGNPAGHMAMFDGSIWISDFRQRTMYPGPGYRHAQPSFKIYRMH</sequence>